<dbReference type="STRING" id="329885.A0A4U0VBH8"/>
<dbReference type="EMBL" id="NAJP01000009">
    <property type="protein sequence ID" value="TKA46297.1"/>
    <property type="molecule type" value="Genomic_DNA"/>
</dbReference>
<dbReference type="Proteomes" id="UP000310066">
    <property type="component" value="Unassembled WGS sequence"/>
</dbReference>
<reference evidence="1 2" key="1">
    <citation type="submission" date="2017-03" db="EMBL/GenBank/DDBJ databases">
        <title>Genomes of endolithic fungi from Antarctica.</title>
        <authorList>
            <person name="Coleine C."/>
            <person name="Masonjones S."/>
            <person name="Stajich J.E."/>
        </authorList>
    </citation>
    <scope>NUCLEOTIDE SEQUENCE [LARGE SCALE GENOMIC DNA]</scope>
    <source>
        <strain evidence="1 2">CCFEE 5311</strain>
    </source>
</reference>
<organism evidence="1 2">
    <name type="scientific">Friedmanniomyces endolithicus</name>
    <dbReference type="NCBI Taxonomy" id="329885"/>
    <lineage>
        <taxon>Eukaryota</taxon>
        <taxon>Fungi</taxon>
        <taxon>Dikarya</taxon>
        <taxon>Ascomycota</taxon>
        <taxon>Pezizomycotina</taxon>
        <taxon>Dothideomycetes</taxon>
        <taxon>Dothideomycetidae</taxon>
        <taxon>Mycosphaerellales</taxon>
        <taxon>Teratosphaeriaceae</taxon>
        <taxon>Friedmanniomyces</taxon>
    </lineage>
</organism>
<proteinExistence type="predicted"/>
<comment type="caution">
    <text evidence="1">The sequence shown here is derived from an EMBL/GenBank/DDBJ whole genome shotgun (WGS) entry which is preliminary data.</text>
</comment>
<dbReference type="OrthoDB" id="5194044at2759"/>
<protein>
    <submittedName>
        <fullName evidence="1">Uncharacterized protein</fullName>
    </submittedName>
</protein>
<dbReference type="AlphaFoldDB" id="A0A4U0VBH8"/>
<evidence type="ECO:0000313" key="1">
    <source>
        <dbReference type="EMBL" id="TKA46297.1"/>
    </source>
</evidence>
<sequence length="237" mass="26160">MTATNADDSSSDCDHWSDDATDLQHVAVAAPGYDTHNGLRSHIYHPAASQPPPAPSSPKVAPVPHIIYYQQQPAPQQAFAYPTAQYTYATQPVAYPAPAYYAYGAQPIAMPPPPQPQPPQQQEQGANYHVYQPAYSGEPPQPQGNLWVGRTKAQVDEDNMKLAATEGAWDKRKIVPTGVGEDQMMWCVEGDGSHTLSDGRTFISIKELKGEWKKYPGREESYYFVREVEAEGKKKKG</sequence>
<name>A0A4U0VBH8_9PEZI</name>
<evidence type="ECO:0000313" key="2">
    <source>
        <dbReference type="Proteomes" id="UP000310066"/>
    </source>
</evidence>
<gene>
    <name evidence="1" type="ORF">B0A54_03104</name>
</gene>
<accession>A0A4U0VBH8</accession>